<evidence type="ECO:0000256" key="4">
    <source>
        <dbReference type="ARBA" id="ARBA00022692"/>
    </source>
</evidence>
<dbReference type="InterPro" id="IPR050925">
    <property type="entry name" value="Rhomboid_protease_S54"/>
</dbReference>
<proteinExistence type="inferred from homology"/>
<comment type="similarity">
    <text evidence="2">Belongs to the peptidase S54 family.</text>
</comment>
<protein>
    <recommendedName>
        <fullName evidence="10">Peptidase S54 rhomboid domain-containing protein</fullName>
    </recommendedName>
</protein>
<feature type="domain" description="Peptidase S54 rhomboid" evidence="10">
    <location>
        <begin position="162"/>
        <end position="311"/>
    </location>
</feature>
<keyword evidence="4 9" id="KW-0812">Transmembrane</keyword>
<feature type="transmembrane region" description="Helical" evidence="9">
    <location>
        <begin position="163"/>
        <end position="189"/>
    </location>
</feature>
<dbReference type="AlphaFoldDB" id="A0AAE1M457"/>
<dbReference type="GO" id="GO:0016020">
    <property type="term" value="C:membrane"/>
    <property type="evidence" value="ECO:0007669"/>
    <property type="project" value="UniProtKB-SubCell"/>
</dbReference>
<evidence type="ECO:0000256" key="7">
    <source>
        <dbReference type="ARBA" id="ARBA00022989"/>
    </source>
</evidence>
<evidence type="ECO:0000256" key="8">
    <source>
        <dbReference type="ARBA" id="ARBA00023136"/>
    </source>
</evidence>
<dbReference type="EMBL" id="JAWXYG010000023">
    <property type="protein sequence ID" value="KAK4252535.1"/>
    <property type="molecule type" value="Genomic_DNA"/>
</dbReference>
<keyword evidence="3" id="KW-0645">Protease</keyword>
<keyword evidence="8 9" id="KW-0472">Membrane</keyword>
<feature type="transmembrane region" description="Helical" evidence="9">
    <location>
        <begin position="201"/>
        <end position="219"/>
    </location>
</feature>
<dbReference type="Proteomes" id="UP001293593">
    <property type="component" value="Unassembled WGS sequence"/>
</dbReference>
<sequence>MQRFLRQIVTLSGQTRHIFHSLSPPSPLPPHISSSSSLNHSLRPFHPWRSGTFHGSHSGPVLARHFMFSSSNSLLRISGGRVGGFTPKLLRTQFQGEGFGVNRSLRYYSGGWRSWFKGLTANDMVLGLIIANVAVFLSWRIASEKFMLENFTISLHNINCGRLHTLITSAFSHIDVGHIIPNMIGLYFFGTSIGRAFGHEYLLKLYLAGALGGSVFYLAHQAYKALTSKDWRRVEVSKHHALGASAAVHAIMLLNIFLFPRSTLYLNFIIPVPAILMGIFLIGNDVLKIIEGDRHISGSSHLGGAAVAAVAWARIRGGRF</sequence>
<dbReference type="GO" id="GO:0006508">
    <property type="term" value="P:proteolysis"/>
    <property type="evidence" value="ECO:0007669"/>
    <property type="project" value="UniProtKB-KW"/>
</dbReference>
<dbReference type="InterPro" id="IPR035952">
    <property type="entry name" value="Rhomboid-like_sf"/>
</dbReference>
<keyword evidence="12" id="KW-1185">Reference proteome</keyword>
<feature type="transmembrane region" description="Helical" evidence="9">
    <location>
        <begin position="240"/>
        <end position="259"/>
    </location>
</feature>
<dbReference type="Gene3D" id="1.20.1540.10">
    <property type="entry name" value="Rhomboid-like"/>
    <property type="match status" value="1"/>
</dbReference>
<dbReference type="PANTHER" id="PTHR43731:SF14">
    <property type="entry name" value="PRESENILIN-ASSOCIATED RHOMBOID-LIKE PROTEIN, MITOCHONDRIAL"/>
    <property type="match status" value="1"/>
</dbReference>
<keyword evidence="7 9" id="KW-1133">Transmembrane helix</keyword>
<comment type="subcellular location">
    <subcellularLocation>
        <location evidence="1">Membrane</location>
        <topology evidence="1">Multi-pass membrane protein</topology>
    </subcellularLocation>
</comment>
<dbReference type="GO" id="GO:0004252">
    <property type="term" value="F:serine-type endopeptidase activity"/>
    <property type="evidence" value="ECO:0007669"/>
    <property type="project" value="InterPro"/>
</dbReference>
<evidence type="ECO:0000313" key="11">
    <source>
        <dbReference type="EMBL" id="KAK4252535.1"/>
    </source>
</evidence>
<feature type="transmembrane region" description="Helical" evidence="9">
    <location>
        <begin position="265"/>
        <end position="287"/>
    </location>
</feature>
<feature type="transmembrane region" description="Helical" evidence="9">
    <location>
        <begin position="124"/>
        <end position="142"/>
    </location>
</feature>
<accession>A0AAE1M457</accession>
<keyword evidence="6" id="KW-0809">Transit peptide</keyword>
<dbReference type="SUPFAM" id="SSF144091">
    <property type="entry name" value="Rhomboid-like"/>
    <property type="match status" value="1"/>
</dbReference>
<evidence type="ECO:0000313" key="12">
    <source>
        <dbReference type="Proteomes" id="UP001293593"/>
    </source>
</evidence>
<dbReference type="PANTHER" id="PTHR43731">
    <property type="entry name" value="RHOMBOID PROTEASE"/>
    <property type="match status" value="1"/>
</dbReference>
<comment type="caution">
    <text evidence="11">The sequence shown here is derived from an EMBL/GenBank/DDBJ whole genome shotgun (WGS) entry which is preliminary data.</text>
</comment>
<evidence type="ECO:0000259" key="10">
    <source>
        <dbReference type="Pfam" id="PF01694"/>
    </source>
</evidence>
<dbReference type="FunFam" id="1.20.1540.10:FF:000018">
    <property type="entry name" value="RHOMBOID-like protein 12, mitochondrial"/>
    <property type="match status" value="1"/>
</dbReference>
<evidence type="ECO:0000256" key="6">
    <source>
        <dbReference type="ARBA" id="ARBA00022946"/>
    </source>
</evidence>
<evidence type="ECO:0000256" key="1">
    <source>
        <dbReference type="ARBA" id="ARBA00004141"/>
    </source>
</evidence>
<reference evidence="11" key="1">
    <citation type="submission" date="2023-10" db="EMBL/GenBank/DDBJ databases">
        <title>Chromosome-level genome of the transformable northern wattle, Acacia crassicarpa.</title>
        <authorList>
            <person name="Massaro I."/>
            <person name="Sinha N.R."/>
            <person name="Poethig S."/>
            <person name="Leichty A.R."/>
        </authorList>
    </citation>
    <scope>NUCLEOTIDE SEQUENCE</scope>
    <source>
        <strain evidence="11">Acra3RX</strain>
        <tissue evidence="11">Leaf</tissue>
    </source>
</reference>
<evidence type="ECO:0000256" key="9">
    <source>
        <dbReference type="SAM" id="Phobius"/>
    </source>
</evidence>
<evidence type="ECO:0000256" key="2">
    <source>
        <dbReference type="ARBA" id="ARBA00009045"/>
    </source>
</evidence>
<organism evidence="11 12">
    <name type="scientific">Acacia crassicarpa</name>
    <name type="common">northern wattle</name>
    <dbReference type="NCBI Taxonomy" id="499986"/>
    <lineage>
        <taxon>Eukaryota</taxon>
        <taxon>Viridiplantae</taxon>
        <taxon>Streptophyta</taxon>
        <taxon>Embryophyta</taxon>
        <taxon>Tracheophyta</taxon>
        <taxon>Spermatophyta</taxon>
        <taxon>Magnoliopsida</taxon>
        <taxon>eudicotyledons</taxon>
        <taxon>Gunneridae</taxon>
        <taxon>Pentapetalae</taxon>
        <taxon>rosids</taxon>
        <taxon>fabids</taxon>
        <taxon>Fabales</taxon>
        <taxon>Fabaceae</taxon>
        <taxon>Caesalpinioideae</taxon>
        <taxon>mimosoid clade</taxon>
        <taxon>Acacieae</taxon>
        <taxon>Acacia</taxon>
    </lineage>
</organism>
<name>A0AAE1M457_9FABA</name>
<evidence type="ECO:0000256" key="5">
    <source>
        <dbReference type="ARBA" id="ARBA00022801"/>
    </source>
</evidence>
<keyword evidence="5" id="KW-0378">Hydrolase</keyword>
<dbReference type="Pfam" id="PF01694">
    <property type="entry name" value="Rhomboid"/>
    <property type="match status" value="1"/>
</dbReference>
<dbReference type="InterPro" id="IPR022764">
    <property type="entry name" value="Peptidase_S54_rhomboid_dom"/>
</dbReference>
<evidence type="ECO:0000256" key="3">
    <source>
        <dbReference type="ARBA" id="ARBA00022670"/>
    </source>
</evidence>
<gene>
    <name evidence="11" type="ORF">QN277_014522</name>
</gene>